<evidence type="ECO:0000313" key="1">
    <source>
        <dbReference type="EMBL" id="KAE9587394.1"/>
    </source>
</evidence>
<dbReference type="PANTHER" id="PTHR47076">
    <property type="entry name" value="NHL DOMAIN PROTEIN"/>
    <property type="match status" value="1"/>
</dbReference>
<reference evidence="2" key="1">
    <citation type="journal article" date="2020" name="Nat. Commun.">
        <title>Genome sequence of the cluster root forming white lupin.</title>
        <authorList>
            <person name="Hufnagel B."/>
            <person name="Marques A."/>
            <person name="Soriano A."/>
            <person name="Marques L."/>
            <person name="Divol F."/>
            <person name="Doumas P."/>
            <person name="Sallet E."/>
            <person name="Mancinotti D."/>
            <person name="Carrere S."/>
            <person name="Marande W."/>
            <person name="Arribat S."/>
            <person name="Keller J."/>
            <person name="Huneau C."/>
            <person name="Blein T."/>
            <person name="Aime D."/>
            <person name="Laguerre M."/>
            <person name="Taylor J."/>
            <person name="Schubert V."/>
            <person name="Nelson M."/>
            <person name="Geu-Flores F."/>
            <person name="Crespi M."/>
            <person name="Gallardo-Guerrero K."/>
            <person name="Delaux P.-M."/>
            <person name="Salse J."/>
            <person name="Berges H."/>
            <person name="Guyot R."/>
            <person name="Gouzy J."/>
            <person name="Peret B."/>
        </authorList>
    </citation>
    <scope>NUCLEOTIDE SEQUENCE [LARGE SCALE GENOMIC DNA]</scope>
    <source>
        <strain evidence="2">cv. Amiga</strain>
    </source>
</reference>
<name>A0A6A5M1Z2_LUPAL</name>
<dbReference type="PANTHER" id="PTHR47076:SF9">
    <property type="entry name" value="NHL DOMAIN PROTEIN"/>
    <property type="match status" value="1"/>
</dbReference>
<gene>
    <name evidence="1" type="ORF">Lalb_Chr23g0273171</name>
</gene>
<sequence length="141" mass="16300">MSNSDPINIDSTTNIEERSNTLLPNTKRTFCFPCCFGSRHSPSTGFTWWERVRITSWWKTFIRRFNRNRSNGLRNNGKYQYDPLSYALNFDEGLEDDGHDRFRNFSTRYDVATTIKSGSTDAGKDVVVFSVEREGNSDCAE</sequence>
<keyword evidence="2" id="KW-1185">Reference proteome</keyword>
<dbReference type="EMBL" id="WOCE01000023">
    <property type="protein sequence ID" value="KAE9587394.1"/>
    <property type="molecule type" value="Genomic_DNA"/>
</dbReference>
<proteinExistence type="predicted"/>
<accession>A0A6A5M1Z2</accession>
<dbReference type="AlphaFoldDB" id="A0A6A5M1Z2"/>
<dbReference type="Proteomes" id="UP000447434">
    <property type="component" value="Chromosome 23"/>
</dbReference>
<protein>
    <submittedName>
        <fullName evidence="1">Uncharacterized protein</fullName>
    </submittedName>
</protein>
<comment type="caution">
    <text evidence="1">The sequence shown here is derived from an EMBL/GenBank/DDBJ whole genome shotgun (WGS) entry which is preliminary data.</text>
</comment>
<dbReference type="OrthoDB" id="1723198at2759"/>
<evidence type="ECO:0000313" key="2">
    <source>
        <dbReference type="Proteomes" id="UP000447434"/>
    </source>
</evidence>
<organism evidence="1 2">
    <name type="scientific">Lupinus albus</name>
    <name type="common">White lupine</name>
    <name type="synonym">Lupinus termis</name>
    <dbReference type="NCBI Taxonomy" id="3870"/>
    <lineage>
        <taxon>Eukaryota</taxon>
        <taxon>Viridiplantae</taxon>
        <taxon>Streptophyta</taxon>
        <taxon>Embryophyta</taxon>
        <taxon>Tracheophyta</taxon>
        <taxon>Spermatophyta</taxon>
        <taxon>Magnoliopsida</taxon>
        <taxon>eudicotyledons</taxon>
        <taxon>Gunneridae</taxon>
        <taxon>Pentapetalae</taxon>
        <taxon>rosids</taxon>
        <taxon>fabids</taxon>
        <taxon>Fabales</taxon>
        <taxon>Fabaceae</taxon>
        <taxon>Papilionoideae</taxon>
        <taxon>50 kb inversion clade</taxon>
        <taxon>genistoids sensu lato</taxon>
        <taxon>core genistoids</taxon>
        <taxon>Genisteae</taxon>
        <taxon>Lupinus</taxon>
    </lineage>
</organism>